<feature type="region of interest" description="Disordered" evidence="2">
    <location>
        <begin position="403"/>
        <end position="448"/>
    </location>
</feature>
<gene>
    <name evidence="3" type="ORF">DCHRY22_LOCUS8713</name>
</gene>
<comment type="caution">
    <text evidence="3">The sequence shown here is derived from an EMBL/GenBank/DDBJ whole genome shotgun (WGS) entry which is preliminary data.</text>
</comment>
<dbReference type="OrthoDB" id="7471925at2759"/>
<organism evidence="3 4">
    <name type="scientific">Danaus chrysippus</name>
    <name type="common">African queen</name>
    <dbReference type="NCBI Taxonomy" id="151541"/>
    <lineage>
        <taxon>Eukaryota</taxon>
        <taxon>Metazoa</taxon>
        <taxon>Ecdysozoa</taxon>
        <taxon>Arthropoda</taxon>
        <taxon>Hexapoda</taxon>
        <taxon>Insecta</taxon>
        <taxon>Pterygota</taxon>
        <taxon>Neoptera</taxon>
        <taxon>Endopterygota</taxon>
        <taxon>Lepidoptera</taxon>
        <taxon>Glossata</taxon>
        <taxon>Ditrysia</taxon>
        <taxon>Papilionoidea</taxon>
        <taxon>Nymphalidae</taxon>
        <taxon>Danainae</taxon>
        <taxon>Danaini</taxon>
        <taxon>Danaina</taxon>
        <taxon>Danaus</taxon>
        <taxon>Anosia</taxon>
    </lineage>
</organism>
<evidence type="ECO:0000313" key="4">
    <source>
        <dbReference type="Proteomes" id="UP000789524"/>
    </source>
</evidence>
<accession>A0A8J2QTY3</accession>
<dbReference type="EMBL" id="CAKASE010000062">
    <property type="protein sequence ID" value="CAG9569161.1"/>
    <property type="molecule type" value="Genomic_DNA"/>
</dbReference>
<evidence type="ECO:0000256" key="1">
    <source>
        <dbReference type="SAM" id="Coils"/>
    </source>
</evidence>
<feature type="region of interest" description="Disordered" evidence="2">
    <location>
        <begin position="232"/>
        <end position="253"/>
    </location>
</feature>
<reference evidence="3" key="1">
    <citation type="submission" date="2021-09" db="EMBL/GenBank/DDBJ databases">
        <authorList>
            <person name="Martin H S."/>
        </authorList>
    </citation>
    <scope>NUCLEOTIDE SEQUENCE</scope>
</reference>
<feature type="coiled-coil region" evidence="1">
    <location>
        <begin position="52"/>
        <end position="80"/>
    </location>
</feature>
<dbReference type="Proteomes" id="UP000789524">
    <property type="component" value="Unassembled WGS sequence"/>
</dbReference>
<feature type="compositionally biased region" description="Acidic residues" evidence="2">
    <location>
        <begin position="237"/>
        <end position="249"/>
    </location>
</feature>
<keyword evidence="4" id="KW-1185">Reference proteome</keyword>
<evidence type="ECO:0000313" key="3">
    <source>
        <dbReference type="EMBL" id="CAG9569161.1"/>
    </source>
</evidence>
<name>A0A8J2QTY3_9NEOP</name>
<keyword evidence="1" id="KW-0175">Coiled coil</keyword>
<proteinExistence type="predicted"/>
<evidence type="ECO:0000256" key="2">
    <source>
        <dbReference type="SAM" id="MobiDB-lite"/>
    </source>
</evidence>
<protein>
    <submittedName>
        <fullName evidence="3">(African queen) hypothetical protein</fullName>
    </submittedName>
</protein>
<feature type="compositionally biased region" description="Acidic residues" evidence="2">
    <location>
        <begin position="435"/>
        <end position="445"/>
    </location>
</feature>
<sequence>MSRRSSRVTVGSTEVLEVIREETSAPSSINIDDTKESEDIEPKICPCEGIDLEEIEKRHAEEIERLLTAKENELEEKFKQKLHNEIQYLKERFGFVLQNEQVRASYMLREAHRERQEKISALQTQLECKNMAGLMYVMCSERRKSKMEIMRLTEEYVNYIETLQNILEESQALILNLSRGYKTAARVDDEWRRKMRKILKHFQSFVFDFIGDTPENNQYFFNIPELLKTKTSIKDNPEEDPCENEDEESEPKIEREKEWWETLDCEEHPFVMFGDMADFKPPQRREVLRNVKAAKTAPKKWKEYVFNEMFIKRECTNADIIKDVWCAPASWECAVASRQTPSRCSESQSRRITTTSVDIKGNMGSILKIMTSSTPKPTAKATLLGARDSMEIASTTRLDSFFNKIEDDDEEEDKNREQTERVTQVPGPQKSTGGDIDDVESDEESVSNLGSLHHDSLQIIQSHVKDHDSKINYEKICPMEKCQRIQVDSFIRSLPKYMQANPFTHFEQTYEDYEACSPEQLEILKKRIEDKKKREKLEFQLETDPLLSWTPSVEGVEVQTSDISLMPPCTCIVPSPSLASSTTKVYNVADLIPIKQTLDKIKAECFFHDDIEFNRFKVLGQNESEDHLDFDGDIEPSKNRLSEIKTILKKHPSLCEIFQANTRC</sequence>
<dbReference type="AlphaFoldDB" id="A0A8J2QTY3"/>